<dbReference type="EMBL" id="RQTK01001346">
    <property type="protein sequence ID" value="RUS70719.1"/>
    <property type="molecule type" value="Genomic_DNA"/>
</dbReference>
<dbReference type="GO" id="GO:0008670">
    <property type="term" value="F:2,4-dienoyl-CoA reductase (NADPH) activity"/>
    <property type="evidence" value="ECO:0007669"/>
    <property type="project" value="InterPro"/>
</dbReference>
<name>A0A3S1ASC0_ELYCH</name>
<proteinExistence type="inferred from homology"/>
<dbReference type="EC" id="1.3.1.124" evidence="5"/>
<evidence type="ECO:0000256" key="6">
    <source>
        <dbReference type="ARBA" id="ARBA00026221"/>
    </source>
</evidence>
<keyword evidence="12" id="KW-1185">Reference proteome</keyword>
<evidence type="ECO:0000256" key="5">
    <source>
        <dbReference type="ARBA" id="ARBA00026117"/>
    </source>
</evidence>
<keyword evidence="2" id="KW-0560">Oxidoreductase</keyword>
<dbReference type="Gene3D" id="3.40.50.720">
    <property type="entry name" value="NAD(P)-binding Rossmann-like Domain"/>
    <property type="match status" value="1"/>
</dbReference>
<comment type="caution">
    <text evidence="11">The sequence shown here is derived from an EMBL/GenBank/DDBJ whole genome shotgun (WGS) entry which is preliminary data.</text>
</comment>
<dbReference type="InterPro" id="IPR036291">
    <property type="entry name" value="NAD(P)-bd_dom_sf"/>
</dbReference>
<evidence type="ECO:0000256" key="8">
    <source>
        <dbReference type="ARBA" id="ARBA00048009"/>
    </source>
</evidence>
<evidence type="ECO:0000256" key="7">
    <source>
        <dbReference type="ARBA" id="ARBA00030890"/>
    </source>
</evidence>
<dbReference type="OrthoDB" id="1393670at2759"/>
<evidence type="ECO:0000256" key="10">
    <source>
        <dbReference type="ARBA" id="ARBA00048631"/>
    </source>
</evidence>
<comment type="subunit">
    <text evidence="4">Monomer, dimer and oligomer.</text>
</comment>
<sequence length="288" mass="31363">MASELVVEKCLENYKHSFREDILSGKVAFITGGGSGICFTIAEIFMRHGCRTVIVGRKMDRLQLSAETLTKATGVKCLPVQADVRKPQEVMAAVDKCLQEFGRVDIVVNGAAGNFLCSLEHLSFNAFRTVIEIDTLGTYNVSKAAFDKYLKDHGGVIINITATLQHRGTLLQAHLGVAKAGIETLAKHQAIEWGPKGVRVVNVAPGPVESTEGLRRLSLGLPVELLNDIIPVGRVATRQELGEVCLFLVTDMAGQITGTTLTVDGGSWMVSGNEKQRMSMYRQFRSKM</sequence>
<evidence type="ECO:0000256" key="3">
    <source>
        <dbReference type="ARBA" id="ARBA00025787"/>
    </source>
</evidence>
<evidence type="ECO:0000313" key="11">
    <source>
        <dbReference type="EMBL" id="RUS70719.1"/>
    </source>
</evidence>
<dbReference type="STRING" id="188477.A0A3S1ASC0"/>
<dbReference type="PRINTS" id="PR00081">
    <property type="entry name" value="GDHRDH"/>
</dbReference>
<dbReference type="PANTHER" id="PTHR43296:SF2">
    <property type="entry name" value="PEROXISOMAL 2,4-DIENOYL-COA REDUCTASE [(3E)-ENOYL-COA-PRODUCING]"/>
    <property type="match status" value="1"/>
</dbReference>
<evidence type="ECO:0000313" key="12">
    <source>
        <dbReference type="Proteomes" id="UP000271974"/>
    </source>
</evidence>
<keyword evidence="1" id="KW-0521">NADP</keyword>
<accession>A0A3S1ASC0</accession>
<dbReference type="InterPro" id="IPR002347">
    <property type="entry name" value="SDR_fam"/>
</dbReference>
<comment type="catalytic activity">
    <reaction evidence="8">
        <text>a (2E,4E)-dienoyl-CoA + NADPH + H(+) = a 4,5-saturated-(3E)-enoyl-CoA + NADP(+)</text>
        <dbReference type="Rhea" id="RHEA:45912"/>
        <dbReference type="ChEBI" id="CHEBI:15378"/>
        <dbReference type="ChEBI" id="CHEBI:57783"/>
        <dbReference type="ChEBI" id="CHEBI:58349"/>
        <dbReference type="ChEBI" id="CHEBI:85101"/>
        <dbReference type="ChEBI" id="CHEBI:85493"/>
        <dbReference type="EC" id="1.3.1.124"/>
    </reaction>
</comment>
<evidence type="ECO:0000256" key="9">
    <source>
        <dbReference type="ARBA" id="ARBA00048340"/>
    </source>
</evidence>
<protein>
    <recommendedName>
        <fullName evidence="6">Peroxisomal 2,4-dienoyl-CoA reductase [(3E)-enoyl-CoA-producing]</fullName>
        <ecNumber evidence="5">1.3.1.124</ecNumber>
    </recommendedName>
    <alternativeName>
        <fullName evidence="7">2,4-dienoyl-CoA reductase 2</fullName>
    </alternativeName>
</protein>
<dbReference type="FunFam" id="3.40.50.720:FF:000084">
    <property type="entry name" value="Short-chain dehydrogenase reductase"/>
    <property type="match status" value="1"/>
</dbReference>
<dbReference type="Pfam" id="PF13561">
    <property type="entry name" value="adh_short_C2"/>
    <property type="match status" value="1"/>
</dbReference>
<evidence type="ECO:0000256" key="4">
    <source>
        <dbReference type="ARBA" id="ARBA00025939"/>
    </source>
</evidence>
<comment type="catalytic activity">
    <reaction evidence="10">
        <text>(2E,4Z,7Z,10Z,13Z,16Z,19Z)-docosaheptaenoyl-CoA + NADPH + H(+) = (3E,7Z,10Z,13Z,16Z,19Z)-docosahexaenoyl-CoA + NADP(+)</text>
        <dbReference type="Rhea" id="RHEA:44920"/>
        <dbReference type="ChEBI" id="CHEBI:15378"/>
        <dbReference type="ChEBI" id="CHEBI:57783"/>
        <dbReference type="ChEBI" id="CHEBI:58349"/>
        <dbReference type="ChEBI" id="CHEBI:77559"/>
        <dbReference type="ChEBI" id="CHEBI:84791"/>
    </reaction>
</comment>
<dbReference type="AlphaFoldDB" id="A0A3S1ASC0"/>
<dbReference type="GO" id="GO:0009062">
    <property type="term" value="P:fatty acid catabolic process"/>
    <property type="evidence" value="ECO:0007669"/>
    <property type="project" value="InterPro"/>
</dbReference>
<reference evidence="11 12" key="1">
    <citation type="submission" date="2019-01" db="EMBL/GenBank/DDBJ databases">
        <title>A draft genome assembly of the solar-powered sea slug Elysia chlorotica.</title>
        <authorList>
            <person name="Cai H."/>
            <person name="Li Q."/>
            <person name="Fang X."/>
            <person name="Li J."/>
            <person name="Curtis N.E."/>
            <person name="Altenburger A."/>
            <person name="Shibata T."/>
            <person name="Feng M."/>
            <person name="Maeda T."/>
            <person name="Schwartz J.A."/>
            <person name="Shigenobu S."/>
            <person name="Lundholm N."/>
            <person name="Nishiyama T."/>
            <person name="Yang H."/>
            <person name="Hasebe M."/>
            <person name="Li S."/>
            <person name="Pierce S.K."/>
            <person name="Wang J."/>
        </authorList>
    </citation>
    <scope>NUCLEOTIDE SEQUENCE [LARGE SCALE GENOMIC DNA]</scope>
    <source>
        <strain evidence="11">EC2010</strain>
        <tissue evidence="11">Whole organism of an adult</tissue>
    </source>
</reference>
<comment type="similarity">
    <text evidence="3">Belongs to the short-chain dehydrogenases/reductases (SDR) family. 2,4-dienoyl-CoA reductase subfamily.</text>
</comment>
<dbReference type="PANTHER" id="PTHR43296">
    <property type="entry name" value="PEROXISOMAL 2,4-DIENOYL-COA REDUCTASE"/>
    <property type="match status" value="1"/>
</dbReference>
<dbReference type="Proteomes" id="UP000271974">
    <property type="component" value="Unassembled WGS sequence"/>
</dbReference>
<dbReference type="SUPFAM" id="SSF51735">
    <property type="entry name" value="NAD(P)-binding Rossmann-fold domains"/>
    <property type="match status" value="1"/>
</dbReference>
<evidence type="ECO:0000256" key="2">
    <source>
        <dbReference type="ARBA" id="ARBA00023002"/>
    </source>
</evidence>
<organism evidence="11 12">
    <name type="scientific">Elysia chlorotica</name>
    <name type="common">Eastern emerald elysia</name>
    <name type="synonym">Sea slug</name>
    <dbReference type="NCBI Taxonomy" id="188477"/>
    <lineage>
        <taxon>Eukaryota</taxon>
        <taxon>Metazoa</taxon>
        <taxon>Spiralia</taxon>
        <taxon>Lophotrochozoa</taxon>
        <taxon>Mollusca</taxon>
        <taxon>Gastropoda</taxon>
        <taxon>Heterobranchia</taxon>
        <taxon>Euthyneura</taxon>
        <taxon>Panpulmonata</taxon>
        <taxon>Sacoglossa</taxon>
        <taxon>Placobranchoidea</taxon>
        <taxon>Plakobranchidae</taxon>
        <taxon>Elysia</taxon>
    </lineage>
</organism>
<comment type="catalytic activity">
    <reaction evidence="9">
        <text>a (2E,4Z)-dienoyl-CoA + NADPH + H(+) = a 4,5-saturated-(3E)-enoyl-CoA + NADP(+)</text>
        <dbReference type="Rhea" id="RHEA:61892"/>
        <dbReference type="ChEBI" id="CHEBI:15378"/>
        <dbReference type="ChEBI" id="CHEBI:57783"/>
        <dbReference type="ChEBI" id="CHEBI:58349"/>
        <dbReference type="ChEBI" id="CHEBI:85099"/>
        <dbReference type="ChEBI" id="CHEBI:85493"/>
        <dbReference type="EC" id="1.3.1.124"/>
    </reaction>
</comment>
<gene>
    <name evidence="11" type="ORF">EGW08_021519</name>
</gene>
<evidence type="ECO:0000256" key="1">
    <source>
        <dbReference type="ARBA" id="ARBA00022857"/>
    </source>
</evidence>
<dbReference type="GO" id="GO:0005777">
    <property type="term" value="C:peroxisome"/>
    <property type="evidence" value="ECO:0007669"/>
    <property type="project" value="TreeGrafter"/>
</dbReference>
<dbReference type="CDD" id="cd05369">
    <property type="entry name" value="TER_DECR_SDR_a"/>
    <property type="match status" value="1"/>
</dbReference>
<dbReference type="InterPro" id="IPR045017">
    <property type="entry name" value="DECR2-like"/>
</dbReference>